<proteinExistence type="predicted"/>
<dbReference type="SUPFAM" id="SSF102114">
    <property type="entry name" value="Radical SAM enzymes"/>
    <property type="match status" value="1"/>
</dbReference>
<accession>A0ABZ0U4C9</accession>
<dbReference type="InterPro" id="IPR016431">
    <property type="entry name" value="Pyrv-formate_lyase-activ_prd"/>
</dbReference>
<keyword evidence="5" id="KW-0408">Iron</keyword>
<keyword evidence="6" id="KW-0411">Iron-sulfur</keyword>
<dbReference type="Gene3D" id="3.20.20.70">
    <property type="entry name" value="Aldolase class I"/>
    <property type="match status" value="1"/>
</dbReference>
<dbReference type="EMBL" id="CP139957">
    <property type="protein sequence ID" value="WPX09135.1"/>
    <property type="molecule type" value="Genomic_DNA"/>
</dbReference>
<dbReference type="CDD" id="cd01335">
    <property type="entry name" value="Radical_SAM"/>
    <property type="match status" value="1"/>
</dbReference>
<sequence>MKDTSKGRWQMVEARYYEKLEGKKVRCKLCPHGCILSQGSTGFCRARKNVDGKLYSLNYGYISSIAFDPIEKKPLYHFYPGSSILSIGTFGCSFRCLHCQNFEISQLTPNVFEVEIEKLIALAKKDPKCIGIAFTYNEPTIWFEYVMDVAKAFKQEGLKTVLVTNGYLNEEPLQELLEVIDSANIDVKAFNDEFYKKVCSGDLETVKRFVEVCAKKIHIEITTLIIPTLNDRDEEIENLAKWIASIDDRIPLHLTRYFPRYKMTLPPTPKETLMRLREVAKKYLVNVYLGNI</sequence>
<gene>
    <name evidence="8" type="primary">amrS</name>
    <name evidence="8" type="ORF">SOJ16_000310</name>
</gene>
<dbReference type="PROSITE" id="PS51918">
    <property type="entry name" value="RADICAL_SAM"/>
    <property type="match status" value="1"/>
</dbReference>
<dbReference type="SFLD" id="SFLDG01101">
    <property type="entry name" value="Uncharacterised_Radical_SAM_Su"/>
    <property type="match status" value="1"/>
</dbReference>
<dbReference type="PANTHER" id="PTHR30352:SF5">
    <property type="entry name" value="PYRUVATE FORMATE-LYASE 1-ACTIVATING ENZYME"/>
    <property type="match status" value="1"/>
</dbReference>
<reference evidence="8 9" key="1">
    <citation type="submission" date="2023-12" db="EMBL/GenBank/DDBJ databases">
        <authorList>
            <person name="Manesh M.J.H."/>
            <person name="Bing R.G."/>
            <person name="Willard D.J."/>
            <person name="Kelly R.M."/>
        </authorList>
    </citation>
    <scope>NUCLEOTIDE SEQUENCE [LARGE SCALE GENOMIC DNA]</scope>
    <source>
        <strain evidence="8 9">DSM 8977</strain>
    </source>
</reference>
<keyword evidence="9" id="KW-1185">Reference proteome</keyword>
<comment type="cofactor">
    <cofactor evidence="1">
        <name>[4Fe-4S] cluster</name>
        <dbReference type="ChEBI" id="CHEBI:49883"/>
    </cofactor>
</comment>
<dbReference type="InterPro" id="IPR007197">
    <property type="entry name" value="rSAM"/>
</dbReference>
<dbReference type="Proteomes" id="UP001322744">
    <property type="component" value="Chromosome"/>
</dbReference>
<evidence type="ECO:0000256" key="2">
    <source>
        <dbReference type="ARBA" id="ARBA00022485"/>
    </source>
</evidence>
<dbReference type="SFLD" id="SFLDS00029">
    <property type="entry name" value="Radical_SAM"/>
    <property type="match status" value="1"/>
</dbReference>
<organism evidence="8 9">
    <name type="scientific">Anaerocellum danielii</name>
    <dbReference type="NCBI Taxonomy" id="1387557"/>
    <lineage>
        <taxon>Bacteria</taxon>
        <taxon>Bacillati</taxon>
        <taxon>Bacillota</taxon>
        <taxon>Bacillota incertae sedis</taxon>
        <taxon>Caldicellulosiruptorales</taxon>
        <taxon>Caldicellulosiruptoraceae</taxon>
        <taxon>Anaerocellum</taxon>
    </lineage>
</organism>
<protein>
    <submittedName>
        <fullName evidence="8">AmmeMemoRadiSam system radical SAM enzyme</fullName>
    </submittedName>
</protein>
<evidence type="ECO:0000313" key="9">
    <source>
        <dbReference type="Proteomes" id="UP001322744"/>
    </source>
</evidence>
<evidence type="ECO:0000259" key="7">
    <source>
        <dbReference type="PROSITE" id="PS51918"/>
    </source>
</evidence>
<dbReference type="PIRSF" id="PIRSF004869">
    <property type="entry name" value="PflX_prd"/>
    <property type="match status" value="1"/>
</dbReference>
<evidence type="ECO:0000256" key="6">
    <source>
        <dbReference type="ARBA" id="ARBA00023014"/>
    </source>
</evidence>
<dbReference type="InterPro" id="IPR034457">
    <property type="entry name" value="Organic_radical-activating"/>
</dbReference>
<keyword evidence="2" id="KW-0004">4Fe-4S</keyword>
<evidence type="ECO:0000256" key="4">
    <source>
        <dbReference type="ARBA" id="ARBA00022723"/>
    </source>
</evidence>
<dbReference type="InterPro" id="IPR013785">
    <property type="entry name" value="Aldolase_TIM"/>
</dbReference>
<dbReference type="InterPro" id="IPR027596">
    <property type="entry name" value="AmmeMemoSam_rS"/>
</dbReference>
<feature type="domain" description="Radical SAM core" evidence="7">
    <location>
        <begin position="77"/>
        <end position="292"/>
    </location>
</feature>
<dbReference type="InterPro" id="IPR058240">
    <property type="entry name" value="rSAM_sf"/>
</dbReference>
<evidence type="ECO:0000256" key="5">
    <source>
        <dbReference type="ARBA" id="ARBA00023004"/>
    </source>
</evidence>
<evidence type="ECO:0000256" key="3">
    <source>
        <dbReference type="ARBA" id="ARBA00022691"/>
    </source>
</evidence>
<dbReference type="PANTHER" id="PTHR30352">
    <property type="entry name" value="PYRUVATE FORMATE-LYASE-ACTIVATING ENZYME"/>
    <property type="match status" value="1"/>
</dbReference>
<keyword evidence="4" id="KW-0479">Metal-binding</keyword>
<name>A0ABZ0U4C9_9FIRM</name>
<evidence type="ECO:0000313" key="8">
    <source>
        <dbReference type="EMBL" id="WPX09135.1"/>
    </source>
</evidence>
<keyword evidence="3" id="KW-0949">S-adenosyl-L-methionine</keyword>
<dbReference type="SMART" id="SM00729">
    <property type="entry name" value="Elp3"/>
    <property type="match status" value="1"/>
</dbReference>
<dbReference type="Pfam" id="PF04055">
    <property type="entry name" value="Radical_SAM"/>
    <property type="match status" value="1"/>
</dbReference>
<dbReference type="NCBIfam" id="TIGR04337">
    <property type="entry name" value="AmmeMemoSam_rS"/>
    <property type="match status" value="1"/>
</dbReference>
<dbReference type="InterPro" id="IPR006638">
    <property type="entry name" value="Elp3/MiaA/NifB-like_rSAM"/>
</dbReference>
<evidence type="ECO:0000256" key="1">
    <source>
        <dbReference type="ARBA" id="ARBA00001966"/>
    </source>
</evidence>